<name>A0ABR2GKQ7_9EUKA</name>
<evidence type="ECO:0008006" key="6">
    <source>
        <dbReference type="Google" id="ProtNLM"/>
    </source>
</evidence>
<evidence type="ECO:0000313" key="4">
    <source>
        <dbReference type="EMBL" id="KAK8888471.1"/>
    </source>
</evidence>
<dbReference type="CDD" id="cd00154">
    <property type="entry name" value="Rab"/>
    <property type="match status" value="1"/>
</dbReference>
<evidence type="ECO:0000313" key="3">
    <source>
        <dbReference type="EMBL" id="KAK8833810.1"/>
    </source>
</evidence>
<reference evidence="3 5" key="1">
    <citation type="submission" date="2024-04" db="EMBL/GenBank/DDBJ databases">
        <title>Tritrichomonas musculus Genome.</title>
        <authorList>
            <person name="Alves-Ferreira E."/>
            <person name="Grigg M."/>
            <person name="Lorenzi H."/>
            <person name="Galac M."/>
        </authorList>
    </citation>
    <scope>NUCLEOTIDE SEQUENCE [LARGE SCALE GENOMIC DNA]</scope>
    <source>
        <strain evidence="3 5">EAF2021</strain>
    </source>
</reference>
<keyword evidence="1" id="KW-0547">Nucleotide-binding</keyword>
<dbReference type="PRINTS" id="PR00449">
    <property type="entry name" value="RASTRNSFRMNG"/>
</dbReference>
<evidence type="ECO:0000256" key="1">
    <source>
        <dbReference type="ARBA" id="ARBA00022741"/>
    </source>
</evidence>
<dbReference type="PANTHER" id="PTHR47978">
    <property type="match status" value="1"/>
</dbReference>
<organism evidence="3 5">
    <name type="scientific">Tritrichomonas musculus</name>
    <dbReference type="NCBI Taxonomy" id="1915356"/>
    <lineage>
        <taxon>Eukaryota</taxon>
        <taxon>Metamonada</taxon>
        <taxon>Parabasalia</taxon>
        <taxon>Tritrichomonadida</taxon>
        <taxon>Tritrichomonadidae</taxon>
        <taxon>Tritrichomonas</taxon>
    </lineage>
</organism>
<keyword evidence="5" id="KW-1185">Reference proteome</keyword>
<dbReference type="InterPro" id="IPR001806">
    <property type="entry name" value="Small_GTPase"/>
</dbReference>
<dbReference type="NCBIfam" id="TIGR00231">
    <property type="entry name" value="small_GTP"/>
    <property type="match status" value="1"/>
</dbReference>
<dbReference type="Gene3D" id="3.40.50.300">
    <property type="entry name" value="P-loop containing nucleotide triphosphate hydrolases"/>
    <property type="match status" value="1"/>
</dbReference>
<dbReference type="EMBL" id="JAPFFF010000006">
    <property type="protein sequence ID" value="KAK8888471.1"/>
    <property type="molecule type" value="Genomic_DNA"/>
</dbReference>
<dbReference type="SUPFAM" id="SSF52540">
    <property type="entry name" value="P-loop containing nucleoside triphosphate hydrolases"/>
    <property type="match status" value="1"/>
</dbReference>
<dbReference type="InterPro" id="IPR005225">
    <property type="entry name" value="Small_GTP-bd"/>
</dbReference>
<dbReference type="SMART" id="SM00175">
    <property type="entry name" value="RAB"/>
    <property type="match status" value="1"/>
</dbReference>
<protein>
    <recommendedName>
        <fullName evidence="6">Small GTP-binding protein</fullName>
    </recommendedName>
</protein>
<gene>
    <name evidence="4" type="ORF">M9Y10_039550</name>
    <name evidence="3" type="ORF">M9Y10_040247</name>
</gene>
<sequence length="203" mass="23079">MNYYKVVLLGDSAVGKTTIFSTFKLGHPDPNKILPTTGPSFLIQTIELSNNQKIDLQIWDTAGQERFKSLAQNYYRDAKVVIVCFEKIESIMNWVSLVREHNPVCHFIIALTKKDAISTEKCDEIERQVKDLIAKEIDNNDFQKEPKNKTQYIATSGNLNENISELFQIAAEFYLSDETPAQANVMDINPQPSKDPQKDKSCC</sequence>
<evidence type="ECO:0000313" key="5">
    <source>
        <dbReference type="Proteomes" id="UP001470230"/>
    </source>
</evidence>
<dbReference type="Pfam" id="PF00071">
    <property type="entry name" value="Ras"/>
    <property type="match status" value="1"/>
</dbReference>
<dbReference type="SMART" id="SM00173">
    <property type="entry name" value="RAS"/>
    <property type="match status" value="1"/>
</dbReference>
<feature type="region of interest" description="Disordered" evidence="2">
    <location>
        <begin position="184"/>
        <end position="203"/>
    </location>
</feature>
<dbReference type="InterPro" id="IPR027417">
    <property type="entry name" value="P-loop_NTPase"/>
</dbReference>
<accession>A0ABR2GKQ7</accession>
<proteinExistence type="predicted"/>
<dbReference type="SMART" id="SM00174">
    <property type="entry name" value="RHO"/>
    <property type="match status" value="1"/>
</dbReference>
<comment type="caution">
    <text evidence="3">The sequence shown here is derived from an EMBL/GenBank/DDBJ whole genome shotgun (WGS) entry which is preliminary data.</text>
</comment>
<dbReference type="EMBL" id="JAPFFF010000642">
    <property type="protein sequence ID" value="KAK8833810.1"/>
    <property type="molecule type" value="Genomic_DNA"/>
</dbReference>
<evidence type="ECO:0000256" key="2">
    <source>
        <dbReference type="SAM" id="MobiDB-lite"/>
    </source>
</evidence>
<dbReference type="Proteomes" id="UP001470230">
    <property type="component" value="Unassembled WGS sequence"/>
</dbReference>
<dbReference type="PROSITE" id="PS51419">
    <property type="entry name" value="RAB"/>
    <property type="match status" value="1"/>
</dbReference>